<reference evidence="1 2" key="2">
    <citation type="journal article" date="2014" name="Genome Announc.">
        <title>Complete Genome Sequence of Methanoregula formicica SMSPT, a Mesophilic Hydrogenotrophic Methanogen Isolated from a Methanogenic Upflow Anaerobic Sludge Blanket Reactor.</title>
        <authorList>
            <person name="Yamamoto K."/>
            <person name="Tamaki H."/>
            <person name="Cadillo-Quiroz H."/>
            <person name="Imachi H."/>
            <person name="Kyrpides N."/>
            <person name="Woyke T."/>
            <person name="Goodwin L."/>
            <person name="Zinder S.H."/>
            <person name="Kamagata Y."/>
            <person name="Liu W.T."/>
        </authorList>
    </citation>
    <scope>NUCLEOTIDE SEQUENCE [LARGE SCALE GENOMIC DNA]</scope>
    <source>
        <strain evidence="2">DSM 22288 / NBRC 105244 / SMSP</strain>
    </source>
</reference>
<organism evidence="1 2">
    <name type="scientific">Methanoregula formicica (strain DSM 22288 / NBRC 105244 / SMSP)</name>
    <dbReference type="NCBI Taxonomy" id="593750"/>
    <lineage>
        <taxon>Archaea</taxon>
        <taxon>Methanobacteriati</taxon>
        <taxon>Methanobacteriota</taxon>
        <taxon>Stenosarchaea group</taxon>
        <taxon>Methanomicrobia</taxon>
        <taxon>Methanomicrobiales</taxon>
        <taxon>Methanoregulaceae</taxon>
        <taxon>Methanoregula</taxon>
    </lineage>
</organism>
<dbReference type="STRING" id="593750.Metfor_0288"/>
<dbReference type="HOGENOM" id="CLU_2581399_0_0_2"/>
<dbReference type="eggNOG" id="arCOG01008">
    <property type="taxonomic scope" value="Archaea"/>
</dbReference>
<sequence length="80" mass="9129">MATIRGKPKKQIGYKIPTDLQKKIDSLIAKEEFSNQADIITASLRSYFDKRDFEDVVESKVVSFLKSEDGLKLLHELANK</sequence>
<dbReference type="KEGG" id="mfo:Metfor_0288"/>
<dbReference type="OrthoDB" id="383346at2157"/>
<dbReference type="AlphaFoldDB" id="L0HDH0"/>
<dbReference type="InParanoid" id="L0HDH0"/>
<name>L0HDH0_METFS</name>
<reference evidence="2" key="1">
    <citation type="submission" date="2011-12" db="EMBL/GenBank/DDBJ databases">
        <title>Complete sequence of Methanoregula formicicum SMSP.</title>
        <authorList>
            <person name="Lucas S."/>
            <person name="Han J."/>
            <person name="Lapidus A."/>
            <person name="Cheng J.-F."/>
            <person name="Goodwin L."/>
            <person name="Pitluck S."/>
            <person name="Peters L."/>
            <person name="Ovchinnikova G."/>
            <person name="Teshima H."/>
            <person name="Detter J.C."/>
            <person name="Han C."/>
            <person name="Tapia R."/>
            <person name="Land M."/>
            <person name="Hauser L."/>
            <person name="Kyrpides N."/>
            <person name="Ivanova N."/>
            <person name="Pagani I."/>
            <person name="Imachi H."/>
            <person name="Tamaki H."/>
            <person name="Sekiguchi Y."/>
            <person name="Kamagata Y."/>
            <person name="Cadillo-Quiroz H."/>
            <person name="Zinder S."/>
            <person name="Liu W.-T."/>
            <person name="Woyke T."/>
        </authorList>
    </citation>
    <scope>NUCLEOTIDE SEQUENCE [LARGE SCALE GENOMIC DNA]</scope>
    <source>
        <strain evidence="2">DSM 22288 / NBRC 105244 / SMSP</strain>
    </source>
</reference>
<evidence type="ECO:0008006" key="3">
    <source>
        <dbReference type="Google" id="ProtNLM"/>
    </source>
</evidence>
<dbReference type="GeneID" id="14308961"/>
<accession>L0HDH0</accession>
<dbReference type="RefSeq" id="WP_015284332.1">
    <property type="nucleotide sequence ID" value="NC_019943.1"/>
</dbReference>
<keyword evidence="2" id="KW-1185">Reference proteome</keyword>
<evidence type="ECO:0000313" key="2">
    <source>
        <dbReference type="Proteomes" id="UP000010824"/>
    </source>
</evidence>
<dbReference type="EMBL" id="CP003167">
    <property type="protein sequence ID" value="AGB01368.1"/>
    <property type="molecule type" value="Genomic_DNA"/>
</dbReference>
<evidence type="ECO:0000313" key="1">
    <source>
        <dbReference type="EMBL" id="AGB01368.1"/>
    </source>
</evidence>
<gene>
    <name evidence="1" type="ordered locus">Metfor_0288</name>
</gene>
<dbReference type="Proteomes" id="UP000010824">
    <property type="component" value="Chromosome"/>
</dbReference>
<proteinExistence type="predicted"/>
<protein>
    <recommendedName>
        <fullName evidence="3">CopG family transcriptional regulator</fullName>
    </recommendedName>
</protein>